<evidence type="ECO:0000256" key="4">
    <source>
        <dbReference type="ARBA" id="ARBA00023136"/>
    </source>
</evidence>
<accession>A0AAN6S549</accession>
<comment type="subcellular location">
    <subcellularLocation>
        <location evidence="1">Membrane</location>
        <topology evidence="1">Multi-pass membrane protein</topology>
    </subcellularLocation>
</comment>
<dbReference type="AlphaFoldDB" id="A0AAN6S549"/>
<name>A0AAN6S549_9PEZI</name>
<keyword evidence="7" id="KW-1185">Reference proteome</keyword>
<feature type="transmembrane region" description="Helical" evidence="5">
    <location>
        <begin position="123"/>
        <end position="142"/>
    </location>
</feature>
<feature type="transmembrane region" description="Helical" evidence="5">
    <location>
        <begin position="224"/>
        <end position="241"/>
    </location>
</feature>
<dbReference type="InterPro" id="IPR007568">
    <property type="entry name" value="RTA1"/>
</dbReference>
<feature type="transmembrane region" description="Helical" evidence="5">
    <location>
        <begin position="15"/>
        <end position="33"/>
    </location>
</feature>
<feature type="transmembrane region" description="Helical" evidence="5">
    <location>
        <begin position="40"/>
        <end position="59"/>
    </location>
</feature>
<dbReference type="GO" id="GO:0016020">
    <property type="term" value="C:membrane"/>
    <property type="evidence" value="ECO:0007669"/>
    <property type="project" value="UniProtKB-SubCell"/>
</dbReference>
<evidence type="ECO:0000256" key="2">
    <source>
        <dbReference type="ARBA" id="ARBA00022692"/>
    </source>
</evidence>
<dbReference type="EMBL" id="MU853797">
    <property type="protein sequence ID" value="KAK3940383.1"/>
    <property type="molecule type" value="Genomic_DNA"/>
</dbReference>
<keyword evidence="2 5" id="KW-0812">Transmembrane</keyword>
<feature type="transmembrane region" description="Helical" evidence="5">
    <location>
        <begin position="71"/>
        <end position="103"/>
    </location>
</feature>
<feature type="transmembrane region" description="Helical" evidence="5">
    <location>
        <begin position="162"/>
        <end position="186"/>
    </location>
</feature>
<dbReference type="Pfam" id="PF04479">
    <property type="entry name" value="RTA1"/>
    <property type="match status" value="1"/>
</dbReference>
<comment type="caution">
    <text evidence="6">The sequence shown here is derived from an EMBL/GenBank/DDBJ whole genome shotgun (WGS) entry which is preliminary data.</text>
</comment>
<keyword evidence="3 5" id="KW-1133">Transmembrane helix</keyword>
<protein>
    <submittedName>
        <fullName evidence="6">RTA1 like protein-domain-containing protein</fullName>
    </submittedName>
</protein>
<sequence>MAIVRSFYPYQPSQAAAAVVCALFSIGFLLSFYQTIRHKAWIWCVMVLAIGMEAVGYGARTASAGDVTARTVYIVQFCLIILAPVLMAGIIYVVFGRIVFLVVPPQARTTRLLWIPPRWLTPIFVGFDIFALFLQLVGAVIVSSTQVTDTDAVSKLNRGKDIAMAGVTLQIIAFGFFSIIAARFHFTSTRFIDDMKRRVQAVPGDKFMSLEGSTRKFRADWRRLLYAVNISCIMVLIRSAYREADFEAGKTGNTQLHEYFPYVLDALPMLVVVILLTVFTPGAYVSMGFRQPKDQPRNNTSGSDGDAFVMGSRVEAAH</sequence>
<dbReference type="Proteomes" id="UP001303473">
    <property type="component" value="Unassembled WGS sequence"/>
</dbReference>
<reference evidence="7" key="1">
    <citation type="journal article" date="2023" name="Mol. Phylogenet. Evol.">
        <title>Genome-scale phylogeny and comparative genomics of the fungal order Sordariales.</title>
        <authorList>
            <person name="Hensen N."/>
            <person name="Bonometti L."/>
            <person name="Westerberg I."/>
            <person name="Brannstrom I.O."/>
            <person name="Guillou S."/>
            <person name="Cros-Aarteil S."/>
            <person name="Calhoun S."/>
            <person name="Haridas S."/>
            <person name="Kuo A."/>
            <person name="Mondo S."/>
            <person name="Pangilinan J."/>
            <person name="Riley R."/>
            <person name="LaButti K."/>
            <person name="Andreopoulos B."/>
            <person name="Lipzen A."/>
            <person name="Chen C."/>
            <person name="Yan M."/>
            <person name="Daum C."/>
            <person name="Ng V."/>
            <person name="Clum A."/>
            <person name="Steindorff A."/>
            <person name="Ohm R.A."/>
            <person name="Martin F."/>
            <person name="Silar P."/>
            <person name="Natvig D.O."/>
            <person name="Lalanne C."/>
            <person name="Gautier V."/>
            <person name="Ament-Velasquez S.L."/>
            <person name="Kruys A."/>
            <person name="Hutchinson M.I."/>
            <person name="Powell A.J."/>
            <person name="Barry K."/>
            <person name="Miller A.N."/>
            <person name="Grigoriev I.V."/>
            <person name="Debuchy R."/>
            <person name="Gladieux P."/>
            <person name="Hiltunen Thoren M."/>
            <person name="Johannesson H."/>
        </authorList>
    </citation>
    <scope>NUCLEOTIDE SEQUENCE [LARGE SCALE GENOMIC DNA]</scope>
    <source>
        <strain evidence="7">CBS 340.73</strain>
    </source>
</reference>
<dbReference type="PANTHER" id="PTHR31465">
    <property type="entry name" value="PROTEIN RTA1-RELATED"/>
    <property type="match status" value="1"/>
</dbReference>
<dbReference type="PANTHER" id="PTHR31465:SF28">
    <property type="entry name" value="DOMAIN PROTEIN, PUTATIVE-RELATED"/>
    <property type="match status" value="1"/>
</dbReference>
<organism evidence="6 7">
    <name type="scientific">Diplogelasinospora grovesii</name>
    <dbReference type="NCBI Taxonomy" id="303347"/>
    <lineage>
        <taxon>Eukaryota</taxon>
        <taxon>Fungi</taxon>
        <taxon>Dikarya</taxon>
        <taxon>Ascomycota</taxon>
        <taxon>Pezizomycotina</taxon>
        <taxon>Sordariomycetes</taxon>
        <taxon>Sordariomycetidae</taxon>
        <taxon>Sordariales</taxon>
        <taxon>Diplogelasinosporaceae</taxon>
        <taxon>Diplogelasinospora</taxon>
    </lineage>
</organism>
<evidence type="ECO:0000256" key="3">
    <source>
        <dbReference type="ARBA" id="ARBA00022989"/>
    </source>
</evidence>
<keyword evidence="4 5" id="KW-0472">Membrane</keyword>
<proteinExistence type="predicted"/>
<gene>
    <name evidence="6" type="ORF">QBC46DRAFT_385648</name>
</gene>
<evidence type="ECO:0000313" key="6">
    <source>
        <dbReference type="EMBL" id="KAK3940383.1"/>
    </source>
</evidence>
<evidence type="ECO:0000313" key="7">
    <source>
        <dbReference type="Proteomes" id="UP001303473"/>
    </source>
</evidence>
<evidence type="ECO:0000256" key="1">
    <source>
        <dbReference type="ARBA" id="ARBA00004141"/>
    </source>
</evidence>
<feature type="transmembrane region" description="Helical" evidence="5">
    <location>
        <begin position="266"/>
        <end position="287"/>
    </location>
</feature>
<evidence type="ECO:0000256" key="5">
    <source>
        <dbReference type="SAM" id="Phobius"/>
    </source>
</evidence>